<dbReference type="InterPro" id="IPR011009">
    <property type="entry name" value="Kinase-like_dom_sf"/>
</dbReference>
<dbReference type="Proteomes" id="UP000008144">
    <property type="component" value="Chromosome 9"/>
</dbReference>
<dbReference type="SMART" id="SM00220">
    <property type="entry name" value="S_TKc"/>
    <property type="match status" value="1"/>
</dbReference>
<dbReference type="PANTHER" id="PTHR44329:SF291">
    <property type="entry name" value="PROTEIN KINASE DOMAIN-CONTAINING PROTEIN"/>
    <property type="match status" value="1"/>
</dbReference>
<dbReference type="InParanoid" id="F6V7D4"/>
<dbReference type="PROSITE" id="PS50011">
    <property type="entry name" value="PROTEIN_KINASE_DOM"/>
    <property type="match status" value="1"/>
</dbReference>
<dbReference type="InterPro" id="IPR051681">
    <property type="entry name" value="Ser/Thr_Kinases-Pseudokinases"/>
</dbReference>
<reference evidence="2" key="4">
    <citation type="submission" date="2025-09" db="UniProtKB">
        <authorList>
            <consortium name="Ensembl"/>
        </authorList>
    </citation>
    <scope>IDENTIFICATION</scope>
</reference>
<evidence type="ECO:0000313" key="3">
    <source>
        <dbReference type="Proteomes" id="UP000008144"/>
    </source>
</evidence>
<evidence type="ECO:0000313" key="2">
    <source>
        <dbReference type="Ensembl" id="ENSCINP00000024023.1"/>
    </source>
</evidence>
<reference evidence="2" key="3">
    <citation type="submission" date="2025-08" db="UniProtKB">
        <authorList>
            <consortium name="Ensembl"/>
        </authorList>
    </citation>
    <scope>IDENTIFICATION</scope>
</reference>
<dbReference type="PANTHER" id="PTHR44329">
    <property type="entry name" value="SERINE/THREONINE-PROTEIN KINASE TNNI3K-RELATED"/>
    <property type="match status" value="1"/>
</dbReference>
<reference evidence="3" key="1">
    <citation type="journal article" date="2002" name="Science">
        <title>The draft genome of Ciona intestinalis: insights into chordate and vertebrate origins.</title>
        <authorList>
            <person name="Dehal P."/>
            <person name="Satou Y."/>
            <person name="Campbell R.K."/>
            <person name="Chapman J."/>
            <person name="Degnan B."/>
            <person name="De Tomaso A."/>
            <person name="Davidson B."/>
            <person name="Di Gregorio A."/>
            <person name="Gelpke M."/>
            <person name="Goodstein D.M."/>
            <person name="Harafuji N."/>
            <person name="Hastings K.E."/>
            <person name="Ho I."/>
            <person name="Hotta K."/>
            <person name="Huang W."/>
            <person name="Kawashima T."/>
            <person name="Lemaire P."/>
            <person name="Martinez D."/>
            <person name="Meinertzhagen I.A."/>
            <person name="Necula S."/>
            <person name="Nonaka M."/>
            <person name="Putnam N."/>
            <person name="Rash S."/>
            <person name="Saiga H."/>
            <person name="Satake M."/>
            <person name="Terry A."/>
            <person name="Yamada L."/>
            <person name="Wang H.G."/>
            <person name="Awazu S."/>
            <person name="Azumi K."/>
            <person name="Boore J."/>
            <person name="Branno M."/>
            <person name="Chin-Bow S."/>
            <person name="DeSantis R."/>
            <person name="Doyle S."/>
            <person name="Francino P."/>
            <person name="Keys D.N."/>
            <person name="Haga S."/>
            <person name="Hayashi H."/>
            <person name="Hino K."/>
            <person name="Imai K.S."/>
            <person name="Inaba K."/>
            <person name="Kano S."/>
            <person name="Kobayashi K."/>
            <person name="Kobayashi M."/>
            <person name="Lee B.I."/>
            <person name="Makabe K.W."/>
            <person name="Manohar C."/>
            <person name="Matassi G."/>
            <person name="Medina M."/>
            <person name="Mochizuki Y."/>
            <person name="Mount S."/>
            <person name="Morishita T."/>
            <person name="Miura S."/>
            <person name="Nakayama A."/>
            <person name="Nishizaka S."/>
            <person name="Nomoto H."/>
            <person name="Ohta F."/>
            <person name="Oishi K."/>
            <person name="Rigoutsos I."/>
            <person name="Sano M."/>
            <person name="Sasaki A."/>
            <person name="Sasakura Y."/>
            <person name="Shoguchi E."/>
            <person name="Shin-i T."/>
            <person name="Spagnuolo A."/>
            <person name="Stainier D."/>
            <person name="Suzuki M.M."/>
            <person name="Tassy O."/>
            <person name="Takatori N."/>
            <person name="Tokuoka M."/>
            <person name="Yagi K."/>
            <person name="Yoshizaki F."/>
            <person name="Wada S."/>
            <person name="Zhang C."/>
            <person name="Hyatt P.D."/>
            <person name="Larimer F."/>
            <person name="Detter C."/>
            <person name="Doggett N."/>
            <person name="Glavina T."/>
            <person name="Hawkins T."/>
            <person name="Richardson P."/>
            <person name="Lucas S."/>
            <person name="Kohara Y."/>
            <person name="Levine M."/>
            <person name="Satoh N."/>
            <person name="Rokhsar D.S."/>
        </authorList>
    </citation>
    <scope>NUCLEOTIDE SEQUENCE [LARGE SCALE GENOMIC DNA]</scope>
</reference>
<sequence>MENHLPQDEDRCRLRFDGEAKMLFKLSHSNVVAFFGITGWQGAFGLLMEYLSGGNLSSLCQNGNSTGSLHFPWPLRLRIIKDIASGLAYLHSKKIVHGDMKPANVLLDQKLRAKIVDFGGAEIAATSGTTTSKVKRDSDEKHQYTLIYAAP</sequence>
<reference evidence="2" key="2">
    <citation type="journal article" date="2008" name="Genome Biol.">
        <title>Improved genome assembly and evidence-based global gene model set for the chordate Ciona intestinalis: new insight into intron and operon populations.</title>
        <authorList>
            <person name="Satou Y."/>
            <person name="Mineta K."/>
            <person name="Ogasawara M."/>
            <person name="Sasakura Y."/>
            <person name="Shoguchi E."/>
            <person name="Ueno K."/>
            <person name="Yamada L."/>
            <person name="Matsumoto J."/>
            <person name="Wasserscheid J."/>
            <person name="Dewar K."/>
            <person name="Wiley G.B."/>
            <person name="Macmil S.L."/>
            <person name="Roe B.A."/>
            <person name="Zeller R.W."/>
            <person name="Hastings K.E."/>
            <person name="Lemaire P."/>
            <person name="Lindquist E."/>
            <person name="Endo T."/>
            <person name="Hotta K."/>
            <person name="Inaba K."/>
        </authorList>
    </citation>
    <scope>NUCLEOTIDE SEQUENCE [LARGE SCALE GENOMIC DNA]</scope>
    <source>
        <strain evidence="2">wild type</strain>
    </source>
</reference>
<name>F6V7D4_CIOIN</name>
<evidence type="ECO:0000259" key="1">
    <source>
        <dbReference type="PROSITE" id="PS50011"/>
    </source>
</evidence>
<dbReference type="PROSITE" id="PS00108">
    <property type="entry name" value="PROTEIN_KINASE_ST"/>
    <property type="match status" value="1"/>
</dbReference>
<keyword evidence="3" id="KW-1185">Reference proteome</keyword>
<dbReference type="InterPro" id="IPR008271">
    <property type="entry name" value="Ser/Thr_kinase_AS"/>
</dbReference>
<dbReference type="EMBL" id="EAAA01002956">
    <property type="status" value="NOT_ANNOTATED_CDS"/>
    <property type="molecule type" value="Genomic_DNA"/>
</dbReference>
<dbReference type="SUPFAM" id="SSF56112">
    <property type="entry name" value="Protein kinase-like (PK-like)"/>
    <property type="match status" value="1"/>
</dbReference>
<accession>F6V7D4</accession>
<dbReference type="GO" id="GO:0005524">
    <property type="term" value="F:ATP binding"/>
    <property type="evidence" value="ECO:0007669"/>
    <property type="project" value="InterPro"/>
</dbReference>
<dbReference type="InterPro" id="IPR000719">
    <property type="entry name" value="Prot_kinase_dom"/>
</dbReference>
<dbReference type="GeneTree" id="ENSGT00940000164384"/>
<dbReference type="Gene3D" id="1.10.510.10">
    <property type="entry name" value="Transferase(Phosphotransferase) domain 1"/>
    <property type="match status" value="1"/>
</dbReference>
<organism evidence="2 3">
    <name type="scientific">Ciona intestinalis</name>
    <name type="common">Transparent sea squirt</name>
    <name type="synonym">Ascidia intestinalis</name>
    <dbReference type="NCBI Taxonomy" id="7719"/>
    <lineage>
        <taxon>Eukaryota</taxon>
        <taxon>Metazoa</taxon>
        <taxon>Chordata</taxon>
        <taxon>Tunicata</taxon>
        <taxon>Ascidiacea</taxon>
        <taxon>Phlebobranchia</taxon>
        <taxon>Cionidae</taxon>
        <taxon>Ciona</taxon>
    </lineage>
</organism>
<dbReference type="AlphaFoldDB" id="F6V7D4"/>
<protein>
    <recommendedName>
        <fullName evidence="1">Protein kinase domain-containing protein</fullName>
    </recommendedName>
</protein>
<dbReference type="OMA" id="MPPRIMD"/>
<feature type="domain" description="Protein kinase" evidence="1">
    <location>
        <begin position="1"/>
        <end position="151"/>
    </location>
</feature>
<dbReference type="Ensembl" id="ENSCINT00000024269.1">
    <property type="protein sequence ID" value="ENSCINP00000024023.1"/>
    <property type="gene ID" value="ENSCING00000012996.1"/>
</dbReference>
<dbReference type="Pfam" id="PF00069">
    <property type="entry name" value="Pkinase"/>
    <property type="match status" value="1"/>
</dbReference>
<dbReference type="STRING" id="7719.ENSCINP00000024023"/>
<dbReference type="GO" id="GO:0004672">
    <property type="term" value="F:protein kinase activity"/>
    <property type="evidence" value="ECO:0007669"/>
    <property type="project" value="InterPro"/>
</dbReference>
<dbReference type="HOGENOM" id="CLU_1735529_0_0_1"/>
<proteinExistence type="predicted"/>